<name>A0AC61RQI4_9FIRM</name>
<reference evidence="1" key="1">
    <citation type="submission" date="2019-04" db="EMBL/GenBank/DDBJ databases">
        <title>Microbes associate with the intestines of laboratory mice.</title>
        <authorList>
            <person name="Navarre W."/>
            <person name="Wong E."/>
            <person name="Huang K."/>
            <person name="Tropini C."/>
            <person name="Ng K."/>
            <person name="Yu B."/>
        </authorList>
    </citation>
    <scope>NUCLEOTIDE SEQUENCE</scope>
    <source>
        <strain evidence="1">NM01_1-7b</strain>
    </source>
</reference>
<comment type="caution">
    <text evidence="1">The sequence shown here is derived from an EMBL/GenBank/DDBJ whole genome shotgun (WGS) entry which is preliminary data.</text>
</comment>
<protein>
    <submittedName>
        <fullName evidence="1">Cyclic lactone autoinducer peptide</fullName>
    </submittedName>
</protein>
<keyword evidence="2" id="KW-1185">Reference proteome</keyword>
<sequence length="34" mass="3611">MGFIVKLIELCARLGAGCASSGGCYQPELPKELR</sequence>
<evidence type="ECO:0000313" key="2">
    <source>
        <dbReference type="Proteomes" id="UP000304953"/>
    </source>
</evidence>
<accession>A0AC61RQI4</accession>
<gene>
    <name evidence="1" type="ORF">E5329_21940</name>
</gene>
<proteinExistence type="predicted"/>
<organism evidence="1 2">
    <name type="scientific">Petralouisia muris</name>
    <dbReference type="NCBI Taxonomy" id="3032872"/>
    <lineage>
        <taxon>Bacteria</taxon>
        <taxon>Bacillati</taxon>
        <taxon>Bacillota</taxon>
        <taxon>Clostridia</taxon>
        <taxon>Lachnospirales</taxon>
        <taxon>Lachnospiraceae</taxon>
        <taxon>Petralouisia</taxon>
    </lineage>
</organism>
<dbReference type="EMBL" id="SRYA01000063">
    <property type="protein sequence ID" value="TGY91280.1"/>
    <property type="molecule type" value="Genomic_DNA"/>
</dbReference>
<dbReference type="Proteomes" id="UP000304953">
    <property type="component" value="Unassembled WGS sequence"/>
</dbReference>
<evidence type="ECO:0000313" key="1">
    <source>
        <dbReference type="EMBL" id="TGY91280.1"/>
    </source>
</evidence>